<comment type="caution">
    <text evidence="2">The sequence shown here is derived from an EMBL/GenBank/DDBJ whole genome shotgun (WGS) entry which is preliminary data.</text>
</comment>
<accession>W7ITI9</accession>
<dbReference type="OrthoDB" id="5185819at2"/>
<dbReference type="InterPro" id="IPR034660">
    <property type="entry name" value="DinB/YfiT-like"/>
</dbReference>
<feature type="domain" description="Mycothiol-dependent maleylpyruvate isomerase metal-binding" evidence="1">
    <location>
        <begin position="8"/>
        <end position="117"/>
    </location>
</feature>
<dbReference type="EMBL" id="AYXG01000188">
    <property type="protein sequence ID" value="EWC59711.1"/>
    <property type="molecule type" value="Genomic_DNA"/>
</dbReference>
<dbReference type="RefSeq" id="WP_052021730.1">
    <property type="nucleotide sequence ID" value="NZ_AYXG01000188.1"/>
</dbReference>
<dbReference type="InterPro" id="IPR017520">
    <property type="entry name" value="CHP03086"/>
</dbReference>
<dbReference type="Pfam" id="PF11716">
    <property type="entry name" value="MDMPI_N"/>
    <property type="match status" value="1"/>
</dbReference>
<sequence>MDIRELDRAAIASTTGFAEQATDEQLDARTPCDKWAVRDVLEHMVDNNRRTLGQLGAGFEPTGDPRADFRASSAALHAHFADDAVLARTFAIGDYQVPGEFALAVHFGDVLVHGWDIGTALGLDVELDESLVLVALDRIGRFPDSPRIWGPDGLFANRLPVADDAPPQERLLALTGRSGDWR</sequence>
<dbReference type="eggNOG" id="COG1576">
    <property type="taxonomic scope" value="Bacteria"/>
</dbReference>
<dbReference type="NCBIfam" id="TIGR03086">
    <property type="entry name" value="TIGR03086 family metal-binding protein"/>
    <property type="match status" value="1"/>
</dbReference>
<reference evidence="2 3" key="1">
    <citation type="journal article" date="2014" name="Genome Announc.">
        <title>Draft Genome Sequence of the Antitrypanosomally Active Sponge-Associated Bacterium Actinokineospora sp. Strain EG49.</title>
        <authorList>
            <person name="Harjes J."/>
            <person name="Ryu T."/>
            <person name="Abdelmohsen U.R."/>
            <person name="Moitinho-Silva L."/>
            <person name="Horn H."/>
            <person name="Ravasi T."/>
            <person name="Hentschel U."/>
        </authorList>
    </citation>
    <scope>NUCLEOTIDE SEQUENCE [LARGE SCALE GENOMIC DNA]</scope>
    <source>
        <strain evidence="2 3">EG49</strain>
    </source>
</reference>
<keyword evidence="3" id="KW-1185">Reference proteome</keyword>
<dbReference type="GO" id="GO:0046872">
    <property type="term" value="F:metal ion binding"/>
    <property type="evidence" value="ECO:0007669"/>
    <property type="project" value="InterPro"/>
</dbReference>
<dbReference type="InterPro" id="IPR017517">
    <property type="entry name" value="Maleyloyr_isom"/>
</dbReference>
<dbReference type="Proteomes" id="UP000019277">
    <property type="component" value="Unassembled WGS sequence"/>
</dbReference>
<evidence type="ECO:0000313" key="3">
    <source>
        <dbReference type="Proteomes" id="UP000019277"/>
    </source>
</evidence>
<dbReference type="Gene3D" id="1.20.120.450">
    <property type="entry name" value="dinb family like domain"/>
    <property type="match status" value="1"/>
</dbReference>
<dbReference type="InterPro" id="IPR024344">
    <property type="entry name" value="MDMPI_metal-binding"/>
</dbReference>
<dbReference type="AlphaFoldDB" id="W7ITI9"/>
<evidence type="ECO:0000259" key="1">
    <source>
        <dbReference type="Pfam" id="PF11716"/>
    </source>
</evidence>
<proteinExistence type="predicted"/>
<gene>
    <name evidence="2" type="ORF">UO65_5016</name>
</gene>
<dbReference type="SUPFAM" id="SSF109854">
    <property type="entry name" value="DinB/YfiT-like putative metalloenzymes"/>
    <property type="match status" value="1"/>
</dbReference>
<protein>
    <recommendedName>
        <fullName evidence="1">Mycothiol-dependent maleylpyruvate isomerase metal-binding domain-containing protein</fullName>
    </recommendedName>
</protein>
<dbReference type="NCBIfam" id="TIGR03083">
    <property type="entry name" value="maleylpyruvate isomerase family mycothiol-dependent enzyme"/>
    <property type="match status" value="1"/>
</dbReference>
<name>W7ITI9_9PSEU</name>
<organism evidence="2 3">
    <name type="scientific">Actinokineospora spheciospongiae</name>
    <dbReference type="NCBI Taxonomy" id="909613"/>
    <lineage>
        <taxon>Bacteria</taxon>
        <taxon>Bacillati</taxon>
        <taxon>Actinomycetota</taxon>
        <taxon>Actinomycetes</taxon>
        <taxon>Pseudonocardiales</taxon>
        <taxon>Pseudonocardiaceae</taxon>
        <taxon>Actinokineospora</taxon>
    </lineage>
</organism>
<evidence type="ECO:0000313" key="2">
    <source>
        <dbReference type="EMBL" id="EWC59711.1"/>
    </source>
</evidence>